<keyword evidence="3" id="KW-1185">Reference proteome</keyword>
<organism evidence="2 4">
    <name type="scientific">Sphingomonas yabuuchiae</name>
    <dbReference type="NCBI Taxonomy" id="172044"/>
    <lineage>
        <taxon>Bacteria</taxon>
        <taxon>Pseudomonadati</taxon>
        <taxon>Pseudomonadota</taxon>
        <taxon>Alphaproteobacteria</taxon>
        <taxon>Sphingomonadales</taxon>
        <taxon>Sphingomonadaceae</taxon>
        <taxon>Sphingomonas</taxon>
    </lineage>
</organism>
<accession>A0AA41A202</accession>
<evidence type="ECO:0000313" key="1">
    <source>
        <dbReference type="EMBL" id="MBB4608436.1"/>
    </source>
</evidence>
<sequence>MIRILMTAALLTLAACSSNDQPKGLSAAENDQLNDAAAMLDANAVDLNAMAPSDVEDENPIDNES</sequence>
<reference evidence="1 3" key="1">
    <citation type="submission" date="2020-08" db="EMBL/GenBank/DDBJ databases">
        <title>Genomic Encyclopedia of Type Strains, Phase IV (KMG-IV): sequencing the most valuable type-strain genomes for metagenomic binning, comparative biology and taxonomic classification.</title>
        <authorList>
            <person name="Goeker M."/>
        </authorList>
    </citation>
    <scope>NUCLEOTIDE SEQUENCE [LARGE SCALE GENOMIC DNA]</scope>
    <source>
        <strain evidence="1 3">DSM 14562</strain>
    </source>
</reference>
<evidence type="ECO:0000313" key="2">
    <source>
        <dbReference type="EMBL" id="MBN3560104.1"/>
    </source>
</evidence>
<reference evidence="2" key="2">
    <citation type="submission" date="2021-01" db="EMBL/GenBank/DDBJ databases">
        <title>Genome Sequencing of Type Strains.</title>
        <authorList>
            <person name="Lemaire J.F."/>
            <person name="Inderbitzin P."/>
            <person name="Collins S.B."/>
            <person name="Wespe N."/>
            <person name="Knight-Connoni V."/>
        </authorList>
    </citation>
    <scope>NUCLEOTIDE SEQUENCE</scope>
    <source>
        <strain evidence="2">DSM 14562</strain>
    </source>
</reference>
<dbReference type="PROSITE" id="PS51257">
    <property type="entry name" value="PROKAR_LIPOPROTEIN"/>
    <property type="match status" value="1"/>
</dbReference>
<keyword evidence="1" id="KW-0449">Lipoprotein</keyword>
<dbReference type="RefSeq" id="WP_056430065.1">
    <property type="nucleotide sequence ID" value="NZ_JACHNX010000001.1"/>
</dbReference>
<evidence type="ECO:0000313" key="4">
    <source>
        <dbReference type="Proteomes" id="UP000704529"/>
    </source>
</evidence>
<protein>
    <submittedName>
        <fullName evidence="1">Lipoprotein YmbA</fullName>
    </submittedName>
</protein>
<proteinExistence type="predicted"/>
<evidence type="ECO:0000313" key="3">
    <source>
        <dbReference type="Proteomes" id="UP000584663"/>
    </source>
</evidence>
<dbReference type="AlphaFoldDB" id="A0AA41A202"/>
<dbReference type="EMBL" id="JACHNX010000001">
    <property type="protein sequence ID" value="MBB4608436.1"/>
    <property type="molecule type" value="Genomic_DNA"/>
</dbReference>
<name>A0AA41A202_9SPHN</name>
<comment type="caution">
    <text evidence="2">The sequence shown here is derived from an EMBL/GenBank/DDBJ whole genome shotgun (WGS) entry which is preliminary data.</text>
</comment>
<gene>
    <name evidence="1" type="ORF">GGQ89_000624</name>
    <name evidence="2" type="ORF">JYA60_17925</name>
</gene>
<dbReference type="Proteomes" id="UP000584663">
    <property type="component" value="Unassembled WGS sequence"/>
</dbReference>
<dbReference type="Proteomes" id="UP000704529">
    <property type="component" value="Unassembled WGS sequence"/>
</dbReference>
<dbReference type="EMBL" id="JAFHKU010000133">
    <property type="protein sequence ID" value="MBN3560104.1"/>
    <property type="molecule type" value="Genomic_DNA"/>
</dbReference>